<sequence length="994" mass="111452">MGASAEAAHTENPVVKQFFILEAEEQNESDFEEESGSDAEKVLEDRAFIDNDDVESSEGSSTTLSTLPNEPPRNRATFLEPIIARYESGIHAFPSKSSSILAPSTQPSDPFPSIPGPGTSTTVSSGLPEMKRTSSSFYSYLKALDALDEDDKEGDGWAWAPDLRLMSLMDELVHRSREVSLLNLYCVHCRRGTESGVVTRIREDIRTARVHPDIVEDAFISQYPGRVYLHVQNMLPQNVPLSAYLRLIDGFIYPVPPNISSNTSSAPPLWFSVHLTMPKHTLIPYSDSYLSLLVQQCRAIKTGSWVRAKSGLYTGDVGLIARVTSNHCWVLFVPRLRVEEKIGQKRRLGPRPTPRLFSTNSVTDLTQMETVALPIAVCRVRGCKEPWMCTHVMDGERNFHWMGQRFEGALAIVKLRLVAVDPAFTIPDDTSFKFKRSDHPLLSSHAIATIPPSADWVFNVGERVYVVNPGIVSSDQSFTTLFGVLPGSEANIEHVSNGHCEISIDRGSSTQSLRETVRVTNAVLRKKISVGDTVEIAASGKTLRRQTNAGTWDSVSLLRQVGLVIELDFNGTFARIVLGQFEAELEVHVNSIRRLHTGSVSESSVTVPLFSNRSEVFVTEMLRSSIRLLNRTVDEGSSAAIKTFRKGIHHPWTDTLVILFGRHHRKGYSALIKDFREDLSMKSGIGIQIEYTISNVSSSVREWVDYDSVRRADTYKFLHDEGNHRKFSIPFFNFRTGYVPCYSADEEKHFCMPYRTEPLTLMHKAAQAENPLEKTPLWTRSPSPLPLDNPFNPRSRVPGEECPPSYEGPWMLNPLLLEGLGNREMSLIVLADNCDPNRDYRVYLRKPFQGSIQVFYRMDHRGGIKTAAEYQVSPAMLPSLNVNKSWALPQTPAKAVGLFIIVNHPTLVGKMGRRVGEIYNKSAPVKSKWILQLVRMHKHPGRGDKHDQEILTNLPLLTLDRNDIVPVYEGRADIKEGNSADIEAIRTRVKSLYK</sequence>
<dbReference type="EMBL" id="MU793710">
    <property type="protein sequence ID" value="KAJ3780534.1"/>
    <property type="molecule type" value="Genomic_DNA"/>
</dbReference>
<feature type="compositionally biased region" description="Low complexity" evidence="1">
    <location>
        <begin position="57"/>
        <end position="67"/>
    </location>
</feature>
<feature type="compositionally biased region" description="Basic and acidic residues" evidence="1">
    <location>
        <begin position="38"/>
        <end position="49"/>
    </location>
</feature>
<feature type="compositionally biased region" description="Polar residues" evidence="1">
    <location>
        <begin position="97"/>
        <end position="108"/>
    </location>
</feature>
<dbReference type="Proteomes" id="UP001163798">
    <property type="component" value="Unassembled WGS sequence"/>
</dbReference>
<evidence type="ECO:0000256" key="1">
    <source>
        <dbReference type="SAM" id="MobiDB-lite"/>
    </source>
</evidence>
<feature type="region of interest" description="Disordered" evidence="1">
    <location>
        <begin position="25"/>
        <end position="73"/>
    </location>
</feature>
<organism evidence="2 3">
    <name type="scientific">Lentinula aff. detonsa</name>
    <dbReference type="NCBI Taxonomy" id="2804958"/>
    <lineage>
        <taxon>Eukaryota</taxon>
        <taxon>Fungi</taxon>
        <taxon>Dikarya</taxon>
        <taxon>Basidiomycota</taxon>
        <taxon>Agaricomycotina</taxon>
        <taxon>Agaricomycetes</taxon>
        <taxon>Agaricomycetidae</taxon>
        <taxon>Agaricales</taxon>
        <taxon>Marasmiineae</taxon>
        <taxon>Omphalotaceae</taxon>
        <taxon>Lentinula</taxon>
    </lineage>
</organism>
<proteinExistence type="predicted"/>
<dbReference type="AlphaFoldDB" id="A0AA38K7P6"/>
<comment type="caution">
    <text evidence="2">The sequence shown here is derived from an EMBL/GenBank/DDBJ whole genome shotgun (WGS) entry which is preliminary data.</text>
</comment>
<evidence type="ECO:0000313" key="2">
    <source>
        <dbReference type="EMBL" id="KAJ3780534.1"/>
    </source>
</evidence>
<accession>A0AA38K7P6</accession>
<name>A0AA38K7P6_9AGAR</name>
<keyword evidence="3" id="KW-1185">Reference proteome</keyword>
<protein>
    <recommendedName>
        <fullName evidence="4">Chromatin elongation factor SPT5</fullName>
    </recommendedName>
</protein>
<evidence type="ECO:0008006" key="4">
    <source>
        <dbReference type="Google" id="ProtNLM"/>
    </source>
</evidence>
<gene>
    <name evidence="2" type="ORF">GGU10DRAFT_380512</name>
</gene>
<feature type="region of interest" description="Disordered" evidence="1">
    <location>
        <begin position="97"/>
        <end position="128"/>
    </location>
</feature>
<evidence type="ECO:0000313" key="3">
    <source>
        <dbReference type="Proteomes" id="UP001163798"/>
    </source>
</evidence>
<feature type="compositionally biased region" description="Acidic residues" evidence="1">
    <location>
        <begin position="25"/>
        <end position="37"/>
    </location>
</feature>
<reference evidence="2" key="1">
    <citation type="submission" date="2022-08" db="EMBL/GenBank/DDBJ databases">
        <authorList>
            <consortium name="DOE Joint Genome Institute"/>
            <person name="Min B."/>
            <person name="Riley R."/>
            <person name="Sierra-Patev S."/>
            <person name="Naranjo-Ortiz M."/>
            <person name="Looney B."/>
            <person name="Konkel Z."/>
            <person name="Slot J.C."/>
            <person name="Sakamoto Y."/>
            <person name="Steenwyk J.L."/>
            <person name="Rokas A."/>
            <person name="Carro J."/>
            <person name="Camarero S."/>
            <person name="Ferreira P."/>
            <person name="Molpeceres G."/>
            <person name="Ruiz-Duenas F.J."/>
            <person name="Serrano A."/>
            <person name="Henrissat B."/>
            <person name="Drula E."/>
            <person name="Hughes K.W."/>
            <person name="Mata J.L."/>
            <person name="Ishikawa N.K."/>
            <person name="Vargas-Isla R."/>
            <person name="Ushijima S."/>
            <person name="Smith C.A."/>
            <person name="Ahrendt S."/>
            <person name="Andreopoulos W."/>
            <person name="He G."/>
            <person name="Labutti K."/>
            <person name="Lipzen A."/>
            <person name="Ng V."/>
            <person name="Sandor L."/>
            <person name="Barry K."/>
            <person name="Martinez A.T."/>
            <person name="Xiao Y."/>
            <person name="Gibbons J.G."/>
            <person name="Terashima K."/>
            <person name="Hibbett D.S."/>
            <person name="Grigoriev I.V."/>
        </authorList>
    </citation>
    <scope>NUCLEOTIDE SEQUENCE</scope>
    <source>
        <strain evidence="2">TFB10291</strain>
    </source>
</reference>